<sequence length="160" mass="19331">MIVVENHEPENIERQSIWNEGPLYYDYKEVAFRKSRNITEGSLRQSDYGISQNPDTKDYFIVIENIYCKNVENECNDYNIICEMSQDPNTKDYIIVLQDRYCEEMCKFYWTSGNEIIDYLIQEMQLKIQYYKDIIFEWIPYDQFNNINREVCNDNFAPAI</sequence>
<protein>
    <submittedName>
        <fullName evidence="1">Uncharacterized protein</fullName>
    </submittedName>
</protein>
<comment type="caution">
    <text evidence="1">The sequence shown here is derived from an EMBL/GenBank/DDBJ whole genome shotgun (WGS) entry which is preliminary data.</text>
</comment>
<name>A0A2N1MWH5_9GLOM</name>
<evidence type="ECO:0000313" key="2">
    <source>
        <dbReference type="Proteomes" id="UP000233469"/>
    </source>
</evidence>
<dbReference type="Proteomes" id="UP000233469">
    <property type="component" value="Unassembled WGS sequence"/>
</dbReference>
<dbReference type="AlphaFoldDB" id="A0A2N1MWH5"/>
<organism evidence="1 2">
    <name type="scientific">Rhizophagus irregularis</name>
    <dbReference type="NCBI Taxonomy" id="588596"/>
    <lineage>
        <taxon>Eukaryota</taxon>
        <taxon>Fungi</taxon>
        <taxon>Fungi incertae sedis</taxon>
        <taxon>Mucoromycota</taxon>
        <taxon>Glomeromycotina</taxon>
        <taxon>Glomeromycetes</taxon>
        <taxon>Glomerales</taxon>
        <taxon>Glomeraceae</taxon>
        <taxon>Rhizophagus</taxon>
    </lineage>
</organism>
<proteinExistence type="predicted"/>
<reference evidence="1 2" key="2">
    <citation type="submission" date="2017-10" db="EMBL/GenBank/DDBJ databases">
        <title>Extensive intraspecific genome diversity in a model arbuscular mycorrhizal fungus.</title>
        <authorList>
            <person name="Chen E.C.H."/>
            <person name="Morin E."/>
            <person name="Baudet D."/>
            <person name="Noel J."/>
            <person name="Ndikumana S."/>
            <person name="Charron P."/>
            <person name="St-Onge C."/>
            <person name="Giorgi J."/>
            <person name="Grigoriev I.V."/>
            <person name="Roux C."/>
            <person name="Martin F.M."/>
            <person name="Corradi N."/>
        </authorList>
    </citation>
    <scope>NUCLEOTIDE SEQUENCE [LARGE SCALE GENOMIC DNA]</scope>
    <source>
        <strain evidence="1 2">C2</strain>
    </source>
</reference>
<evidence type="ECO:0000313" key="1">
    <source>
        <dbReference type="EMBL" id="PKK65940.1"/>
    </source>
</evidence>
<dbReference type="EMBL" id="LLXL01001171">
    <property type="protein sequence ID" value="PKK65940.1"/>
    <property type="molecule type" value="Genomic_DNA"/>
</dbReference>
<reference evidence="1 2" key="1">
    <citation type="submission" date="2016-04" db="EMBL/GenBank/DDBJ databases">
        <title>Genome analyses suggest a sexual origin of heterokaryosis in a supposedly ancient asexual fungus.</title>
        <authorList>
            <person name="Ropars J."/>
            <person name="Sedzielewska K."/>
            <person name="Noel J."/>
            <person name="Charron P."/>
            <person name="Farinelli L."/>
            <person name="Marton T."/>
            <person name="Kruger M."/>
            <person name="Pelin A."/>
            <person name="Brachmann A."/>
            <person name="Corradi N."/>
        </authorList>
    </citation>
    <scope>NUCLEOTIDE SEQUENCE [LARGE SCALE GENOMIC DNA]</scope>
    <source>
        <strain evidence="1 2">C2</strain>
    </source>
</reference>
<accession>A0A2N1MWH5</accession>
<gene>
    <name evidence="1" type="ORF">RhiirC2_785452</name>
</gene>